<dbReference type="EMBL" id="MTQA01000372">
    <property type="protein sequence ID" value="PNP60625.1"/>
    <property type="molecule type" value="Genomic_DNA"/>
</dbReference>
<dbReference type="STRING" id="42673.A0A2K0US61"/>
<dbReference type="Proteomes" id="UP000236664">
    <property type="component" value="Unassembled WGS sequence"/>
</dbReference>
<gene>
    <name evidence="2" type="ORF">FNYG_14643</name>
</gene>
<name>A0A2K0US61_GIBNY</name>
<dbReference type="OrthoDB" id="4062651at2759"/>
<reference evidence="2 3" key="1">
    <citation type="submission" date="2017-06" db="EMBL/GenBank/DDBJ databases">
        <title>Genome of Fusarium nygamai isolate CS10214.</title>
        <authorList>
            <person name="Gardiner D.M."/>
            <person name="Obanor F."/>
            <person name="Kazan K."/>
        </authorList>
    </citation>
    <scope>NUCLEOTIDE SEQUENCE [LARGE SCALE GENOMIC DNA]</scope>
    <source>
        <strain evidence="2 3">CS10214</strain>
    </source>
</reference>
<dbReference type="Pfam" id="PF00069">
    <property type="entry name" value="Pkinase"/>
    <property type="match status" value="1"/>
</dbReference>
<dbReference type="AlphaFoldDB" id="A0A2K0US61"/>
<dbReference type="GO" id="GO:0004672">
    <property type="term" value="F:protein kinase activity"/>
    <property type="evidence" value="ECO:0007669"/>
    <property type="project" value="InterPro"/>
</dbReference>
<proteinExistence type="predicted"/>
<organism evidence="2 3">
    <name type="scientific">Gibberella nygamai</name>
    <name type="common">Bean root rot disease fungus</name>
    <name type="synonym">Fusarium nygamai</name>
    <dbReference type="NCBI Taxonomy" id="42673"/>
    <lineage>
        <taxon>Eukaryota</taxon>
        <taxon>Fungi</taxon>
        <taxon>Dikarya</taxon>
        <taxon>Ascomycota</taxon>
        <taxon>Pezizomycotina</taxon>
        <taxon>Sordariomycetes</taxon>
        <taxon>Hypocreomycetidae</taxon>
        <taxon>Hypocreales</taxon>
        <taxon>Nectriaceae</taxon>
        <taxon>Fusarium</taxon>
        <taxon>Fusarium fujikuroi species complex</taxon>
    </lineage>
</organism>
<feature type="domain" description="Protein kinase" evidence="1">
    <location>
        <begin position="19"/>
        <end position="245"/>
    </location>
</feature>
<evidence type="ECO:0000259" key="1">
    <source>
        <dbReference type="PROSITE" id="PS50011"/>
    </source>
</evidence>
<dbReference type="Gene3D" id="1.10.510.10">
    <property type="entry name" value="Transferase(Phosphotransferase) domain 1"/>
    <property type="match status" value="1"/>
</dbReference>
<evidence type="ECO:0000313" key="3">
    <source>
        <dbReference type="Proteomes" id="UP000236664"/>
    </source>
</evidence>
<protein>
    <recommendedName>
        <fullName evidence="1">Protein kinase domain-containing protein</fullName>
    </recommendedName>
</protein>
<evidence type="ECO:0000313" key="2">
    <source>
        <dbReference type="EMBL" id="PNP60625.1"/>
    </source>
</evidence>
<dbReference type="SUPFAM" id="SSF56112">
    <property type="entry name" value="Protein kinase-like (PK-like)"/>
    <property type="match status" value="1"/>
</dbReference>
<dbReference type="InterPro" id="IPR011009">
    <property type="entry name" value="Kinase-like_dom_sf"/>
</dbReference>
<keyword evidence="3" id="KW-1185">Reference proteome</keyword>
<dbReference type="GO" id="GO:0005524">
    <property type="term" value="F:ATP binding"/>
    <property type="evidence" value="ECO:0007669"/>
    <property type="project" value="InterPro"/>
</dbReference>
<dbReference type="InterPro" id="IPR000719">
    <property type="entry name" value="Prot_kinase_dom"/>
</dbReference>
<comment type="caution">
    <text evidence="2">The sequence shown here is derived from an EMBL/GenBank/DDBJ whole genome shotgun (WGS) entry which is preliminary data.</text>
</comment>
<dbReference type="PROSITE" id="PS50011">
    <property type="entry name" value="PROTEIN_KINASE_DOM"/>
    <property type="match status" value="1"/>
</dbReference>
<sequence length="245" mass="27908">MEVCQQAQTFIEQGDDCVFDHMKLILRSETGEYFYAKVKKRLPLSYTVDTHDLELVQIPAENIWPQFNSSFTRAPKPPPIDCYVKHASLLDYDPDTSQDHICRQVLEEAKVCEILRKNPHPNIAKYLGCVEVDGRIHGLCFAKYTMTLQERVTTGTPLDTKPCVQGIKDGILHLHALGLTHNDINPRNIMMDADDNPVIIDFDSCKRVGEELFKGGTPDWMITNARYATPDNDFFSLSKLEEFLS</sequence>
<accession>A0A2K0US61</accession>